<dbReference type="PRINTS" id="PR01130">
    <property type="entry name" value="DERENTRNSPRT"/>
</dbReference>
<keyword evidence="6" id="KW-0430">Lectin</keyword>
<proteinExistence type="inferred from homology"/>
<dbReference type="SMART" id="SM00908">
    <property type="entry name" value="Gal-bind_lectin"/>
    <property type="match status" value="1"/>
</dbReference>
<sequence length="650" mass="73031">MRNEQKQSPPSDRGQAVSIIIFILGLETLLPWNFFITASEYFNGRLHNNSSSSSRNATTMDASKDYNYDSWMALLSQLPLLLFTLLNSFLYQWVKEHVRVAFSMVAIFIFFSLTAALVQVDMQPDTFFSVTMATIWFINMFGAVLQSSLFGVVSQFPPRYNTLFMSGQGLAGIFAGIAMLCSIFSNPDRKSAALGYFITPCLATLLSLLCYMLLPRLEFARFYLNRSQSNEVEASQELISSDQKVQSSEKKDLEANGKIMSHGAESQQRSSVFAVFKKIWVMALCVTWIFAVTLAVFPVITVRVQTVYVGSKWADVFTCVCCFIVFYVMDLLGRVAPSFMQWVSLQETVKAWFLKSPSSLTIGKCLQPSKESPLFPVVVFLRVIFIPLIMMCNIKDSKWTVFFKHDSFFVVIMALFSFTNGYLACLCMSYAPQFVRCKDCETAGSLMTFFLALGLALGAGFSFLLAGDSVNMAESQRVTAQGRKRWSLPQRNETDESKGSTRSPDQDPGRKLTVPFRGHISGGLHPGKKIVVVGIVDPHPDRFYIALTCGRGTSREPPPNVALELCVRFKDQQVLRKACISGVWGDVEKAVPFFPFIKDQPFKIELHCEHSRFRGIVDGHQLFDFDHRLKPLGNIDTLWIKGSITLTKLA</sequence>
<protein>
    <submittedName>
        <fullName evidence="12">Equilibrative nucleoside transporter 2</fullName>
    </submittedName>
</protein>
<dbReference type="InterPro" id="IPR036259">
    <property type="entry name" value="MFS_trans_sf"/>
</dbReference>
<dbReference type="CDD" id="cd00070">
    <property type="entry name" value="GLECT"/>
    <property type="match status" value="1"/>
</dbReference>
<dbReference type="GO" id="GO:0035344">
    <property type="term" value="P:hypoxanthine transport"/>
    <property type="evidence" value="ECO:0007669"/>
    <property type="project" value="TreeGrafter"/>
</dbReference>
<dbReference type="GO" id="GO:0015853">
    <property type="term" value="P:adenine transport"/>
    <property type="evidence" value="ECO:0007669"/>
    <property type="project" value="TreeGrafter"/>
</dbReference>
<keyword evidence="4" id="KW-0813">Transport</keyword>
<dbReference type="GO" id="GO:0030246">
    <property type="term" value="F:carbohydrate binding"/>
    <property type="evidence" value="ECO:0007669"/>
    <property type="project" value="UniProtKB-KW"/>
</dbReference>
<feature type="transmembrane region" description="Helical" evidence="10">
    <location>
        <begin position="71"/>
        <end position="94"/>
    </location>
</feature>
<evidence type="ECO:0000256" key="8">
    <source>
        <dbReference type="ARBA" id="ARBA00023136"/>
    </source>
</evidence>
<feature type="transmembrane region" description="Helical" evidence="10">
    <location>
        <begin position="374"/>
        <end position="394"/>
    </location>
</feature>
<dbReference type="InterPro" id="IPR001079">
    <property type="entry name" value="Galectin_CRD"/>
</dbReference>
<dbReference type="PROSITE" id="PS51304">
    <property type="entry name" value="GALECTIN"/>
    <property type="match status" value="1"/>
</dbReference>
<evidence type="ECO:0000256" key="7">
    <source>
        <dbReference type="ARBA" id="ARBA00022989"/>
    </source>
</evidence>
<feature type="transmembrane region" description="Helical" evidence="10">
    <location>
        <begin position="193"/>
        <end position="214"/>
    </location>
</feature>
<comment type="caution">
    <text evidence="12">The sequence shown here is derived from an EMBL/GenBank/DDBJ whole genome shotgun (WGS) entry which is preliminary data.</text>
</comment>
<evidence type="ECO:0000313" key="12">
    <source>
        <dbReference type="EMBL" id="KAF6721951.1"/>
    </source>
</evidence>
<dbReference type="GO" id="GO:0035364">
    <property type="term" value="P:thymine transport"/>
    <property type="evidence" value="ECO:0007669"/>
    <property type="project" value="TreeGrafter"/>
</dbReference>
<evidence type="ECO:0000256" key="4">
    <source>
        <dbReference type="ARBA" id="ARBA00022448"/>
    </source>
</evidence>
<evidence type="ECO:0000256" key="1">
    <source>
        <dbReference type="ARBA" id="ARBA00003397"/>
    </source>
</evidence>
<reference evidence="12" key="1">
    <citation type="journal article" name="BMC Genomics">
        <title>Long-read sequencing and de novo genome assembly of marine medaka (Oryzias melastigma).</title>
        <authorList>
            <person name="Liang P."/>
            <person name="Saqib H.S.A."/>
            <person name="Ni X."/>
            <person name="Shen Y."/>
        </authorList>
    </citation>
    <scope>NUCLEOTIDE SEQUENCE</scope>
    <source>
        <strain evidence="12">Bigg-433</strain>
    </source>
</reference>
<dbReference type="SUPFAM" id="SSF49899">
    <property type="entry name" value="Concanavalin A-like lectins/glucanases"/>
    <property type="match status" value="1"/>
</dbReference>
<evidence type="ECO:0000259" key="11">
    <source>
        <dbReference type="PROSITE" id="PS51304"/>
    </source>
</evidence>
<dbReference type="SUPFAM" id="SSF103473">
    <property type="entry name" value="MFS general substrate transporter"/>
    <property type="match status" value="1"/>
</dbReference>
<name>A0A834F5R7_ORYME</name>
<evidence type="ECO:0000256" key="5">
    <source>
        <dbReference type="ARBA" id="ARBA00022692"/>
    </source>
</evidence>
<dbReference type="Pfam" id="PF01733">
    <property type="entry name" value="Nucleoside_tran"/>
    <property type="match status" value="2"/>
</dbReference>
<feature type="transmembrane region" description="Helical" evidence="10">
    <location>
        <begin position="162"/>
        <end position="181"/>
    </location>
</feature>
<feature type="transmembrane region" description="Helical" evidence="10">
    <location>
        <begin position="279"/>
        <end position="301"/>
    </location>
</feature>
<evidence type="ECO:0000256" key="10">
    <source>
        <dbReference type="SAM" id="Phobius"/>
    </source>
</evidence>
<feature type="transmembrane region" description="Helical" evidence="10">
    <location>
        <begin position="127"/>
        <end position="150"/>
    </location>
</feature>
<accession>A0A834F5R7</accession>
<dbReference type="GO" id="GO:0015854">
    <property type="term" value="P:guanine transport"/>
    <property type="evidence" value="ECO:0007669"/>
    <property type="project" value="TreeGrafter"/>
</dbReference>
<dbReference type="GO" id="GO:0016323">
    <property type="term" value="C:basolateral plasma membrane"/>
    <property type="evidence" value="ECO:0007669"/>
    <property type="project" value="TreeGrafter"/>
</dbReference>
<dbReference type="GO" id="GO:0015862">
    <property type="term" value="P:uridine transmembrane transport"/>
    <property type="evidence" value="ECO:0007669"/>
    <property type="project" value="TreeGrafter"/>
</dbReference>
<feature type="compositionally biased region" description="Basic and acidic residues" evidence="9">
    <location>
        <begin position="492"/>
        <end position="510"/>
    </location>
</feature>
<feature type="transmembrane region" description="Helical" evidence="10">
    <location>
        <begin position="100"/>
        <end position="120"/>
    </location>
</feature>
<feature type="domain" description="Galectin" evidence="11">
    <location>
        <begin position="516"/>
        <end position="650"/>
    </location>
</feature>
<keyword evidence="5 10" id="KW-0812">Transmembrane</keyword>
<evidence type="ECO:0000256" key="6">
    <source>
        <dbReference type="ARBA" id="ARBA00022734"/>
    </source>
</evidence>
<evidence type="ECO:0000256" key="2">
    <source>
        <dbReference type="ARBA" id="ARBA00004141"/>
    </source>
</evidence>
<feature type="transmembrane region" description="Helical" evidence="10">
    <location>
        <begin position="406"/>
        <end position="431"/>
    </location>
</feature>
<comment type="subcellular location">
    <subcellularLocation>
        <location evidence="2">Membrane</location>
        <topology evidence="2">Multi-pass membrane protein</topology>
    </subcellularLocation>
</comment>
<evidence type="ECO:0000256" key="3">
    <source>
        <dbReference type="ARBA" id="ARBA00007965"/>
    </source>
</evidence>
<feature type="transmembrane region" description="Helical" evidence="10">
    <location>
        <begin position="313"/>
        <end position="332"/>
    </location>
</feature>
<evidence type="ECO:0000256" key="9">
    <source>
        <dbReference type="SAM" id="MobiDB-lite"/>
    </source>
</evidence>
<dbReference type="Pfam" id="PF00337">
    <property type="entry name" value="Gal-bind_lectin"/>
    <property type="match status" value="1"/>
</dbReference>
<feature type="transmembrane region" description="Helical" evidence="10">
    <location>
        <begin position="443"/>
        <end position="467"/>
    </location>
</feature>
<feature type="transmembrane region" description="Helical" evidence="10">
    <location>
        <begin position="16"/>
        <end position="36"/>
    </location>
</feature>
<comment type="similarity">
    <text evidence="3">Belongs to the SLC29A/ENT transporter (TC 2.A.57) family.</text>
</comment>
<dbReference type="AlphaFoldDB" id="A0A834F5R7"/>
<dbReference type="PANTHER" id="PTHR10332:SF8">
    <property type="entry name" value="EQUILIBRATIVE NUCLEOSIDE TRANSPORTER 2"/>
    <property type="match status" value="1"/>
</dbReference>
<dbReference type="GO" id="GO:0005337">
    <property type="term" value="F:nucleoside transmembrane transporter activity"/>
    <property type="evidence" value="ECO:0007669"/>
    <property type="project" value="InterPro"/>
</dbReference>
<dbReference type="FunFam" id="2.60.120.200:FF:000046">
    <property type="entry name" value="Galectin"/>
    <property type="match status" value="1"/>
</dbReference>
<gene>
    <name evidence="12" type="ORF">FQA47_001625</name>
</gene>
<dbReference type="SMART" id="SM00276">
    <property type="entry name" value="GLECT"/>
    <property type="match status" value="1"/>
</dbReference>
<dbReference type="InterPro" id="IPR013320">
    <property type="entry name" value="ConA-like_dom_sf"/>
</dbReference>
<dbReference type="Gene3D" id="2.60.120.200">
    <property type="match status" value="1"/>
</dbReference>
<dbReference type="InterPro" id="IPR002259">
    <property type="entry name" value="Eqnu_transpt"/>
</dbReference>
<dbReference type="EMBL" id="WKFB01000473">
    <property type="protein sequence ID" value="KAF6721951.1"/>
    <property type="molecule type" value="Genomic_DNA"/>
</dbReference>
<comment type="function">
    <text evidence="1">Does not bind lactose, and may not bind carbohydrates.</text>
</comment>
<dbReference type="Proteomes" id="UP000646548">
    <property type="component" value="Unassembled WGS sequence"/>
</dbReference>
<dbReference type="PANTHER" id="PTHR10332">
    <property type="entry name" value="EQUILIBRATIVE NUCLEOSIDE TRANSPORTER"/>
    <property type="match status" value="1"/>
</dbReference>
<keyword evidence="8 10" id="KW-0472">Membrane</keyword>
<organism evidence="12 13">
    <name type="scientific">Oryzias melastigma</name>
    <name type="common">Marine medaka</name>
    <dbReference type="NCBI Taxonomy" id="30732"/>
    <lineage>
        <taxon>Eukaryota</taxon>
        <taxon>Metazoa</taxon>
        <taxon>Chordata</taxon>
        <taxon>Craniata</taxon>
        <taxon>Vertebrata</taxon>
        <taxon>Euteleostomi</taxon>
        <taxon>Actinopterygii</taxon>
        <taxon>Neopterygii</taxon>
        <taxon>Teleostei</taxon>
        <taxon>Neoteleostei</taxon>
        <taxon>Acanthomorphata</taxon>
        <taxon>Ovalentaria</taxon>
        <taxon>Atherinomorphae</taxon>
        <taxon>Beloniformes</taxon>
        <taxon>Adrianichthyidae</taxon>
        <taxon>Oryziinae</taxon>
        <taxon>Oryzias</taxon>
    </lineage>
</organism>
<evidence type="ECO:0000313" key="13">
    <source>
        <dbReference type="Proteomes" id="UP000646548"/>
    </source>
</evidence>
<feature type="region of interest" description="Disordered" evidence="9">
    <location>
        <begin position="481"/>
        <end position="512"/>
    </location>
</feature>
<keyword evidence="7 10" id="KW-1133">Transmembrane helix</keyword>